<organism evidence="1 2">
    <name type="scientific">Heterorhabditis bacteriophora</name>
    <name type="common">Entomopathogenic nematode worm</name>
    <dbReference type="NCBI Taxonomy" id="37862"/>
    <lineage>
        <taxon>Eukaryota</taxon>
        <taxon>Metazoa</taxon>
        <taxon>Ecdysozoa</taxon>
        <taxon>Nematoda</taxon>
        <taxon>Chromadorea</taxon>
        <taxon>Rhabditida</taxon>
        <taxon>Rhabditina</taxon>
        <taxon>Rhabditomorpha</taxon>
        <taxon>Strongyloidea</taxon>
        <taxon>Heterorhabditidae</taxon>
        <taxon>Heterorhabditis</taxon>
    </lineage>
</organism>
<protein>
    <submittedName>
        <fullName evidence="2">Peptidase_S24 domain-containing protein</fullName>
    </submittedName>
</protein>
<dbReference type="AlphaFoldDB" id="A0A1I7X9Q6"/>
<sequence>MKQHEGQYLVYHNEAATTKLLIMGDVITVRTRKVLSNRLLYRKQMVSAGKK</sequence>
<dbReference type="Proteomes" id="UP000095283">
    <property type="component" value="Unplaced"/>
</dbReference>
<proteinExistence type="predicted"/>
<dbReference type="WBParaSite" id="Hba_14412">
    <property type="protein sequence ID" value="Hba_14412"/>
    <property type="gene ID" value="Hba_14412"/>
</dbReference>
<evidence type="ECO:0000313" key="1">
    <source>
        <dbReference type="Proteomes" id="UP000095283"/>
    </source>
</evidence>
<evidence type="ECO:0000313" key="2">
    <source>
        <dbReference type="WBParaSite" id="Hba_14412"/>
    </source>
</evidence>
<name>A0A1I7X9Q6_HETBA</name>
<accession>A0A1I7X9Q6</accession>
<keyword evidence="1" id="KW-1185">Reference proteome</keyword>
<reference evidence="2" key="1">
    <citation type="submission" date="2016-11" db="UniProtKB">
        <authorList>
            <consortium name="WormBaseParasite"/>
        </authorList>
    </citation>
    <scope>IDENTIFICATION</scope>
</reference>